<dbReference type="InterPro" id="IPR020471">
    <property type="entry name" value="AKR"/>
</dbReference>
<dbReference type="PANTHER" id="PTHR43625:SF40">
    <property type="entry name" value="ALDO-KETO REDUCTASE YAKC [NADP(+)]"/>
    <property type="match status" value="1"/>
</dbReference>
<dbReference type="InterPro" id="IPR036812">
    <property type="entry name" value="NAD(P)_OxRdtase_dom_sf"/>
</dbReference>
<proteinExistence type="predicted"/>
<dbReference type="SUPFAM" id="SSF51430">
    <property type="entry name" value="NAD(P)-linked oxidoreductase"/>
    <property type="match status" value="1"/>
</dbReference>
<gene>
    <name evidence="3" type="ORF">MPL3356_250077</name>
</gene>
<evidence type="ECO:0000259" key="2">
    <source>
        <dbReference type="Pfam" id="PF00248"/>
    </source>
</evidence>
<dbReference type="InterPro" id="IPR050791">
    <property type="entry name" value="Aldo-Keto_reductase"/>
</dbReference>
<keyword evidence="1 3" id="KW-0560">Oxidoreductase</keyword>
<dbReference type="InterPro" id="IPR023210">
    <property type="entry name" value="NADP_OxRdtase_dom"/>
</dbReference>
<protein>
    <submittedName>
        <fullName evidence="3">Putative aldo-keto reductase 2</fullName>
        <ecNumber evidence="3">1.1.1.-</ecNumber>
    </submittedName>
</protein>
<name>A0A090DTQ7_MESPL</name>
<dbReference type="GO" id="GO:0005737">
    <property type="term" value="C:cytoplasm"/>
    <property type="evidence" value="ECO:0007669"/>
    <property type="project" value="TreeGrafter"/>
</dbReference>
<dbReference type="AlphaFoldDB" id="A0A090DTQ7"/>
<reference evidence="4" key="1">
    <citation type="submission" date="2014-08" db="EMBL/GenBank/DDBJ databases">
        <authorList>
            <person name="Moulin L."/>
        </authorList>
    </citation>
    <scope>NUCLEOTIDE SEQUENCE [LARGE SCALE GENOMIC DNA]</scope>
</reference>
<dbReference type="Gene3D" id="3.20.20.100">
    <property type="entry name" value="NADP-dependent oxidoreductase domain"/>
    <property type="match status" value="1"/>
</dbReference>
<evidence type="ECO:0000256" key="1">
    <source>
        <dbReference type="ARBA" id="ARBA00023002"/>
    </source>
</evidence>
<accession>A0A090DTQ7</accession>
<dbReference type="GO" id="GO:0016491">
    <property type="term" value="F:oxidoreductase activity"/>
    <property type="evidence" value="ECO:0007669"/>
    <property type="project" value="UniProtKB-KW"/>
</dbReference>
<feature type="domain" description="NADP-dependent oxidoreductase" evidence="2">
    <location>
        <begin position="15"/>
        <end position="302"/>
    </location>
</feature>
<evidence type="ECO:0000313" key="4">
    <source>
        <dbReference type="Proteomes" id="UP000045285"/>
    </source>
</evidence>
<dbReference type="EC" id="1.1.1.-" evidence="3"/>
<dbReference type="PANTHER" id="PTHR43625">
    <property type="entry name" value="AFLATOXIN B1 ALDEHYDE REDUCTASE"/>
    <property type="match status" value="1"/>
</dbReference>
<dbReference type="PRINTS" id="PR00069">
    <property type="entry name" value="ALDKETRDTASE"/>
</dbReference>
<organism evidence="3 4">
    <name type="scientific">Mesorhizobium plurifarium</name>
    <dbReference type="NCBI Taxonomy" id="69974"/>
    <lineage>
        <taxon>Bacteria</taxon>
        <taxon>Pseudomonadati</taxon>
        <taxon>Pseudomonadota</taxon>
        <taxon>Alphaproteobacteria</taxon>
        <taxon>Hyphomicrobiales</taxon>
        <taxon>Phyllobacteriaceae</taxon>
        <taxon>Mesorhizobium</taxon>
    </lineage>
</organism>
<keyword evidence="4" id="KW-1185">Reference proteome</keyword>
<evidence type="ECO:0000313" key="3">
    <source>
        <dbReference type="EMBL" id="CDX18026.1"/>
    </source>
</evidence>
<dbReference type="EMBL" id="CCMZ01000018">
    <property type="protein sequence ID" value="CDX18026.1"/>
    <property type="molecule type" value="Genomic_DNA"/>
</dbReference>
<dbReference type="Pfam" id="PF00248">
    <property type="entry name" value="Aldo_ket_red"/>
    <property type="match status" value="1"/>
</dbReference>
<sequence length="316" mass="34578">MQQRKLGRHGLIVGAIGYGAMGTAIGYGPSDDKESIAAIRRAHELGVTHFDTARMYGWGEGEKLLGIALRPIRNQVTIATKFGLTESYAPDSRPETIRQVVDSSLRNLGVETIDLLYQHIPDPNIPIEDVVGVMQEFVQAGKVRYLGLSNSDEDTIRRASAVAPISVQQYQYSIFARDVEPLLPVLEELGIGLVAYSPLARGFLTGQVRSRDHYAADDFRQNLGWWAPGNFGKNMEIAEELTSLATAKGISLSQLALAWLLARKDYIVPIPGARNPQRVAENISAAELILTDTDLKRIDEIAPSGGVGGRIWEDQG</sequence>
<dbReference type="Proteomes" id="UP000045285">
    <property type="component" value="Unassembled WGS sequence"/>
</dbReference>